<protein>
    <recommendedName>
        <fullName evidence="4">Tetratricopeptide repeat protein</fullName>
    </recommendedName>
</protein>
<keyword evidence="3" id="KW-1185">Reference proteome</keyword>
<dbReference type="RefSeq" id="WP_330145124.1">
    <property type="nucleotide sequence ID" value="NZ_JAZDQU010000001.1"/>
</dbReference>
<evidence type="ECO:0000313" key="3">
    <source>
        <dbReference type="Proteomes" id="UP001337681"/>
    </source>
</evidence>
<evidence type="ECO:0000256" key="1">
    <source>
        <dbReference type="SAM" id="SignalP"/>
    </source>
</evidence>
<feature type="chain" id="PRO_5047456368" description="Tetratricopeptide repeat protein" evidence="1">
    <location>
        <begin position="19"/>
        <end position="372"/>
    </location>
</feature>
<gene>
    <name evidence="2" type="ORF">VRU49_02125</name>
</gene>
<dbReference type="EMBL" id="JAZDQU010000001">
    <property type="protein sequence ID" value="MEE1884206.1"/>
    <property type="molecule type" value="Genomic_DNA"/>
</dbReference>
<sequence>MKIIATILFWAVPFFINAQSKTVYEVNTRYSSYKVDKDGRMYDWKGVTPNYAKEIAESQAASAARNAYDAEQRRRTEAQAGIANAWNAFNAYLESSGLPMNARNFNFFKSKAISLGISGAAFDNRYGHLDSEKIERQRAAREYAEKVQRHINQKEYDFAVQRDQNLVDPREALEALSKVGPLGDNDFIRLRRMYRHAQLGDDRNFYSQYSSLSSTAYNVYKEELLGYQALLNLQNMRSGAVETLYSTTPINSFQDFSYLMCALTYQNKFKEALSLLDKNGPAFRELDDIKNELEQKLLAITTGIGTKDDAIYLLDYVKVRRNNKNKKDYANVFLLNIALTFDPTNLDIREFRYNINNELFANRAMLEDEKFF</sequence>
<comment type="caution">
    <text evidence="2">The sequence shown here is derived from an EMBL/GenBank/DDBJ whole genome shotgun (WGS) entry which is preliminary data.</text>
</comment>
<feature type="signal peptide" evidence="1">
    <location>
        <begin position="1"/>
        <end position="18"/>
    </location>
</feature>
<evidence type="ECO:0000313" key="2">
    <source>
        <dbReference type="EMBL" id="MEE1884206.1"/>
    </source>
</evidence>
<evidence type="ECO:0008006" key="4">
    <source>
        <dbReference type="Google" id="ProtNLM"/>
    </source>
</evidence>
<proteinExistence type="predicted"/>
<accession>A0ABU7H0Z7</accession>
<keyword evidence="1" id="KW-0732">Signal</keyword>
<dbReference type="Proteomes" id="UP001337681">
    <property type="component" value="Unassembled WGS sequence"/>
</dbReference>
<organism evidence="2 3">
    <name type="scientific">Pedobacter flavus</name>
    <dbReference type="NCBI Taxonomy" id="3113906"/>
    <lineage>
        <taxon>Bacteria</taxon>
        <taxon>Pseudomonadati</taxon>
        <taxon>Bacteroidota</taxon>
        <taxon>Sphingobacteriia</taxon>
        <taxon>Sphingobacteriales</taxon>
        <taxon>Sphingobacteriaceae</taxon>
        <taxon>Pedobacter</taxon>
    </lineage>
</organism>
<reference evidence="2 3" key="1">
    <citation type="submission" date="2024-01" db="EMBL/GenBank/DDBJ databases">
        <title>Pedobacter sp. nov., isolated from oil-contaminated soil.</title>
        <authorList>
            <person name="Le N.T.T."/>
        </authorList>
    </citation>
    <scope>NUCLEOTIDE SEQUENCE [LARGE SCALE GENOMIC DNA]</scope>
    <source>
        <strain evidence="2 3">VNH31</strain>
    </source>
</reference>
<name>A0ABU7H0Z7_9SPHI</name>